<keyword evidence="2" id="KW-1185">Reference proteome</keyword>
<evidence type="ECO:0008006" key="3">
    <source>
        <dbReference type="Google" id="ProtNLM"/>
    </source>
</evidence>
<dbReference type="RefSeq" id="WP_181058631.1">
    <property type="nucleotide sequence ID" value="NZ_JACDTY010000007.1"/>
</dbReference>
<dbReference type="Proteomes" id="UP000558284">
    <property type="component" value="Unassembled WGS sequence"/>
</dbReference>
<dbReference type="Pfam" id="PF13554">
    <property type="entry name" value="Phage_tail_terminator_5"/>
    <property type="match status" value="1"/>
</dbReference>
<accession>A0A838B6P2</accession>
<comment type="caution">
    <text evidence="1">The sequence shown here is derived from an EMBL/GenBank/DDBJ whole genome shotgun (WGS) entry which is preliminary data.</text>
</comment>
<protein>
    <recommendedName>
        <fullName evidence="3">DUF3168 domain-containing protein</fullName>
    </recommendedName>
</protein>
<evidence type="ECO:0000313" key="2">
    <source>
        <dbReference type="Proteomes" id="UP000558284"/>
    </source>
</evidence>
<reference evidence="1 2" key="1">
    <citation type="submission" date="2020-07" db="EMBL/GenBank/DDBJ databases">
        <title>Definition of the novel symbiovar canariense within Mesorhizobium novociceri, a new species of genus Mesorhizobium nodulating Cicer canariense in the Caldera de Taburiente National Park (La Palma, Canary Islands).</title>
        <authorList>
            <person name="Leon-Barrios M."/>
            <person name="Perez-Yepez J."/>
            <person name="Flores-Felix J.D."/>
            <person name="Ramirez-Baena M.H."/>
            <person name="Pulido-Suarez L."/>
            <person name="Igual J.M."/>
            <person name="Velazquez E."/>
            <person name="Peix A."/>
        </authorList>
    </citation>
    <scope>NUCLEOTIDE SEQUENCE [LARGE SCALE GENOMIC DNA]</scope>
    <source>
        <strain evidence="1 2">CCANP35</strain>
    </source>
</reference>
<dbReference type="Gene3D" id="3.30.2000.20">
    <property type="match status" value="1"/>
</dbReference>
<gene>
    <name evidence="1" type="ORF">H0241_16000</name>
</gene>
<sequence>MSSFITYDTIEQYLNAQWPIACAAASLEATPLVYENMSFDLPDDPAHFVFAEIFGDTYDQESIGAEPRTGNLFREWGQLYLNVMTRNGIGTGLARKYATQLVGLFQGLDVGTLTFREASIGAGEPGKNDGNYFRMTATVNWRRDQ</sequence>
<evidence type="ECO:0000313" key="1">
    <source>
        <dbReference type="EMBL" id="MBA1141752.1"/>
    </source>
</evidence>
<dbReference type="InterPro" id="IPR025395">
    <property type="entry name" value="Phage_tail_terminator-like"/>
</dbReference>
<organism evidence="1 2">
    <name type="scientific">Mesorhizobium neociceri</name>
    <dbReference type="NCBI Taxonomy" id="1307853"/>
    <lineage>
        <taxon>Bacteria</taxon>
        <taxon>Pseudomonadati</taxon>
        <taxon>Pseudomonadota</taxon>
        <taxon>Alphaproteobacteria</taxon>
        <taxon>Hyphomicrobiales</taxon>
        <taxon>Phyllobacteriaceae</taxon>
        <taxon>Mesorhizobium</taxon>
    </lineage>
</organism>
<dbReference type="AlphaFoldDB" id="A0A838B6P2"/>
<proteinExistence type="predicted"/>
<name>A0A838B6P2_9HYPH</name>
<dbReference type="EMBL" id="JACDTY010000007">
    <property type="protein sequence ID" value="MBA1141752.1"/>
    <property type="molecule type" value="Genomic_DNA"/>
</dbReference>